<dbReference type="Pfam" id="PF07887">
    <property type="entry name" value="Calmodulin_bind"/>
    <property type="match status" value="1"/>
</dbReference>
<evidence type="ECO:0000256" key="1">
    <source>
        <dbReference type="SAM" id="MobiDB-lite"/>
    </source>
</evidence>
<feature type="region of interest" description="Disordered" evidence="1">
    <location>
        <begin position="324"/>
        <end position="366"/>
    </location>
</feature>
<name>A0AAD5J6H1_ACENE</name>
<feature type="compositionally biased region" description="Polar residues" evidence="1">
    <location>
        <begin position="348"/>
        <end position="359"/>
    </location>
</feature>
<dbReference type="PANTHER" id="PTHR31713:SF43">
    <property type="entry name" value="CALMODULIN-BINDING PROTEIN 60 G"/>
    <property type="match status" value="1"/>
</dbReference>
<dbReference type="GO" id="GO:0003700">
    <property type="term" value="F:DNA-binding transcription factor activity"/>
    <property type="evidence" value="ECO:0007669"/>
    <property type="project" value="TreeGrafter"/>
</dbReference>
<reference evidence="4" key="1">
    <citation type="journal article" date="2022" name="Plant J.">
        <title>Strategies of tolerance reflected in two North American maple genomes.</title>
        <authorList>
            <person name="McEvoy S.L."/>
            <person name="Sezen U.U."/>
            <person name="Trouern-Trend A."/>
            <person name="McMahon S.M."/>
            <person name="Schaberg P.G."/>
            <person name="Yang J."/>
            <person name="Wegrzyn J.L."/>
            <person name="Swenson N.G."/>
        </authorList>
    </citation>
    <scope>NUCLEOTIDE SEQUENCE</scope>
    <source>
        <strain evidence="4">91603</strain>
    </source>
</reference>
<dbReference type="GO" id="GO:0005634">
    <property type="term" value="C:nucleus"/>
    <property type="evidence" value="ECO:0007669"/>
    <property type="project" value="TreeGrafter"/>
</dbReference>
<reference evidence="4" key="2">
    <citation type="submission" date="2023-02" db="EMBL/GenBank/DDBJ databases">
        <authorList>
            <person name="Swenson N.G."/>
            <person name="Wegrzyn J.L."/>
            <person name="Mcevoy S.L."/>
        </authorList>
    </citation>
    <scope>NUCLEOTIDE SEQUENCE</scope>
    <source>
        <strain evidence="4">91603</strain>
        <tissue evidence="4">Leaf</tissue>
    </source>
</reference>
<evidence type="ECO:0000259" key="2">
    <source>
        <dbReference type="Pfam" id="PF07887"/>
    </source>
</evidence>
<dbReference type="InterPro" id="IPR046830">
    <property type="entry name" value="Calmod_bind_M"/>
</dbReference>
<gene>
    <name evidence="4" type="ORF">LWI28_023399</name>
</gene>
<keyword evidence="5" id="KW-1185">Reference proteome</keyword>
<accession>A0AAD5J6H1</accession>
<dbReference type="PANTHER" id="PTHR31713">
    <property type="entry name" value="OS02G0177800 PROTEIN"/>
    <property type="match status" value="1"/>
</dbReference>
<evidence type="ECO:0008006" key="6">
    <source>
        <dbReference type="Google" id="ProtNLM"/>
    </source>
</evidence>
<dbReference type="EMBL" id="JAJSOW010000100">
    <property type="protein sequence ID" value="KAI9187015.1"/>
    <property type="molecule type" value="Genomic_DNA"/>
</dbReference>
<dbReference type="Proteomes" id="UP001064489">
    <property type="component" value="Chromosome 3"/>
</dbReference>
<sequence length="366" mass="41940">MTRGTEYVMVFERVMERVLLRVMQRKLERAMSRWIRKMERETNRQMKGEMKRLIGRTQGAPADWNVNPRTPLDHQIKKSEEVILQLMFPNKLHHTFFTKDKIRDKNGKYVEIKLIDTVSRKTVEVGPLSSIGVEIHVLDGDFGYEGYENWTGQEFNAKIVCQREGKGPLVKGKQKIMLMDGVGTIQDLSFSDNSSWIKCKKFRLGARVVQIRNDMSQVRIKEAVSEAFAVMGHRSKRIKKHLLPSLDDEVWHLKKITRGGKFHTRLIDNNVQTVRNFKQMYTTNPIKLREILKDCSDSGWEVIVHEASGVGDDEKLNTYSNPLISPTTGQLPDHKFPVPHQGSAGMKNDSSTHASTSHVNVGCLLD</sequence>
<protein>
    <recommendedName>
        <fullName evidence="6">Calmodulin-binding protein 60 A-like</fullName>
    </recommendedName>
</protein>
<evidence type="ECO:0000313" key="4">
    <source>
        <dbReference type="EMBL" id="KAI9187015.1"/>
    </source>
</evidence>
<dbReference type="GO" id="GO:0043565">
    <property type="term" value="F:sequence-specific DNA binding"/>
    <property type="evidence" value="ECO:0007669"/>
    <property type="project" value="TreeGrafter"/>
</dbReference>
<dbReference type="GO" id="GO:0005516">
    <property type="term" value="F:calmodulin binding"/>
    <property type="evidence" value="ECO:0007669"/>
    <property type="project" value="InterPro"/>
</dbReference>
<dbReference type="InterPro" id="IPR012416">
    <property type="entry name" value="CBP60"/>
</dbReference>
<proteinExistence type="predicted"/>
<dbReference type="InterPro" id="IPR046831">
    <property type="entry name" value="Calmodulin_bind_N"/>
</dbReference>
<dbReference type="GO" id="GO:0080142">
    <property type="term" value="P:regulation of salicylic acid biosynthetic process"/>
    <property type="evidence" value="ECO:0007669"/>
    <property type="project" value="TreeGrafter"/>
</dbReference>
<dbReference type="Pfam" id="PF20451">
    <property type="entry name" value="Calmod_bind_M"/>
    <property type="match status" value="1"/>
</dbReference>
<feature type="domain" description="Calmodulin binding protein central" evidence="3">
    <location>
        <begin position="246"/>
        <end position="307"/>
    </location>
</feature>
<evidence type="ECO:0000259" key="3">
    <source>
        <dbReference type="Pfam" id="PF20451"/>
    </source>
</evidence>
<evidence type="ECO:0000313" key="5">
    <source>
        <dbReference type="Proteomes" id="UP001064489"/>
    </source>
</evidence>
<dbReference type="AlphaFoldDB" id="A0AAD5J6H1"/>
<feature type="domain" description="Calmodulin binding protein-like N-terminal" evidence="2">
    <location>
        <begin position="84"/>
        <end position="231"/>
    </location>
</feature>
<organism evidence="4 5">
    <name type="scientific">Acer negundo</name>
    <name type="common">Box elder</name>
    <dbReference type="NCBI Taxonomy" id="4023"/>
    <lineage>
        <taxon>Eukaryota</taxon>
        <taxon>Viridiplantae</taxon>
        <taxon>Streptophyta</taxon>
        <taxon>Embryophyta</taxon>
        <taxon>Tracheophyta</taxon>
        <taxon>Spermatophyta</taxon>
        <taxon>Magnoliopsida</taxon>
        <taxon>eudicotyledons</taxon>
        <taxon>Gunneridae</taxon>
        <taxon>Pentapetalae</taxon>
        <taxon>rosids</taxon>
        <taxon>malvids</taxon>
        <taxon>Sapindales</taxon>
        <taxon>Sapindaceae</taxon>
        <taxon>Hippocastanoideae</taxon>
        <taxon>Acereae</taxon>
        <taxon>Acer</taxon>
    </lineage>
</organism>
<comment type="caution">
    <text evidence="4">The sequence shown here is derived from an EMBL/GenBank/DDBJ whole genome shotgun (WGS) entry which is preliminary data.</text>
</comment>